<reference evidence="1" key="2">
    <citation type="submission" date="2021-02" db="EMBL/GenBank/DDBJ databases">
        <authorList>
            <person name="Kimball J.A."/>
            <person name="Haas M.W."/>
            <person name="Macchietto M."/>
            <person name="Kono T."/>
            <person name="Duquette J."/>
            <person name="Shao M."/>
        </authorList>
    </citation>
    <scope>NUCLEOTIDE SEQUENCE</scope>
    <source>
        <tissue evidence="1">Fresh leaf tissue</tissue>
    </source>
</reference>
<proteinExistence type="predicted"/>
<sequence>MVCSPPCLSVGRRTSWGAEAIHASVGDALATSLLAALLFDYGGVLVDIEKDGHRISFNETFVEVGFLQASANASLHPTDFGFLMQLLHECKGLASV</sequence>
<accession>A0A8J6BYX3</accession>
<organism evidence="1 2">
    <name type="scientific">Zizania palustris</name>
    <name type="common">Northern wild rice</name>
    <dbReference type="NCBI Taxonomy" id="103762"/>
    <lineage>
        <taxon>Eukaryota</taxon>
        <taxon>Viridiplantae</taxon>
        <taxon>Streptophyta</taxon>
        <taxon>Embryophyta</taxon>
        <taxon>Tracheophyta</taxon>
        <taxon>Spermatophyta</taxon>
        <taxon>Magnoliopsida</taxon>
        <taxon>Liliopsida</taxon>
        <taxon>Poales</taxon>
        <taxon>Poaceae</taxon>
        <taxon>BOP clade</taxon>
        <taxon>Oryzoideae</taxon>
        <taxon>Oryzeae</taxon>
        <taxon>Zizaniinae</taxon>
        <taxon>Zizania</taxon>
    </lineage>
</organism>
<protein>
    <submittedName>
        <fullName evidence="1">Uncharacterized protein</fullName>
    </submittedName>
</protein>
<gene>
    <name evidence="1" type="ORF">GUJ93_ZPchr0013g34722</name>
</gene>
<name>A0A8J6BYX3_ZIZPA</name>
<comment type="caution">
    <text evidence="1">The sequence shown here is derived from an EMBL/GenBank/DDBJ whole genome shotgun (WGS) entry which is preliminary data.</text>
</comment>
<evidence type="ECO:0000313" key="1">
    <source>
        <dbReference type="EMBL" id="KAG8100617.1"/>
    </source>
</evidence>
<dbReference type="AlphaFoldDB" id="A0A8J6BYX3"/>
<keyword evidence="2" id="KW-1185">Reference proteome</keyword>
<dbReference type="OrthoDB" id="40579at2759"/>
<reference evidence="1" key="1">
    <citation type="journal article" date="2021" name="bioRxiv">
        <title>Whole Genome Assembly and Annotation of Northern Wild Rice, Zizania palustris L., Supports a Whole Genome Duplication in the Zizania Genus.</title>
        <authorList>
            <person name="Haas M."/>
            <person name="Kono T."/>
            <person name="Macchietto M."/>
            <person name="Millas R."/>
            <person name="McGilp L."/>
            <person name="Shao M."/>
            <person name="Duquette J."/>
            <person name="Hirsch C.N."/>
            <person name="Kimball J."/>
        </authorList>
    </citation>
    <scope>NUCLEOTIDE SEQUENCE</scope>
    <source>
        <tissue evidence="1">Fresh leaf tissue</tissue>
    </source>
</reference>
<evidence type="ECO:0000313" key="2">
    <source>
        <dbReference type="Proteomes" id="UP000729402"/>
    </source>
</evidence>
<dbReference type="EMBL" id="JAAALK010000079">
    <property type="protein sequence ID" value="KAG8100617.1"/>
    <property type="molecule type" value="Genomic_DNA"/>
</dbReference>
<dbReference type="Proteomes" id="UP000729402">
    <property type="component" value="Unassembled WGS sequence"/>
</dbReference>